<accession>A0ABS6Z7F6</accession>
<proteinExistence type="predicted"/>
<evidence type="ECO:0000313" key="1">
    <source>
        <dbReference type="EMBL" id="MBW5483704.1"/>
    </source>
</evidence>
<dbReference type="RefSeq" id="WP_219668190.1">
    <property type="nucleotide sequence ID" value="NZ_WTFF01000118.1"/>
</dbReference>
<evidence type="ECO:0008006" key="3">
    <source>
        <dbReference type="Google" id="ProtNLM"/>
    </source>
</evidence>
<evidence type="ECO:0000313" key="2">
    <source>
        <dbReference type="Proteomes" id="UP000812013"/>
    </source>
</evidence>
<dbReference type="Proteomes" id="UP000812013">
    <property type="component" value="Unassembled WGS sequence"/>
</dbReference>
<reference evidence="1 2" key="1">
    <citation type="submission" date="2019-12" db="EMBL/GenBank/DDBJ databases">
        <title>Genome sequence of Streptomyces bambusae.</title>
        <authorList>
            <person name="Bansal K."/>
            <person name="Choksket S."/>
            <person name="Korpole S."/>
            <person name="Patil P.B."/>
        </authorList>
    </citation>
    <scope>NUCLEOTIDE SEQUENCE [LARGE SCALE GENOMIC DNA]</scope>
    <source>
        <strain evidence="1 2">SK60</strain>
    </source>
</reference>
<name>A0ABS6Z7F6_9ACTN</name>
<gene>
    <name evidence="1" type="ORF">GPJ59_17880</name>
</gene>
<dbReference type="EMBL" id="WTFF01000118">
    <property type="protein sequence ID" value="MBW5483704.1"/>
    <property type="molecule type" value="Genomic_DNA"/>
</dbReference>
<sequence length="104" mass="10269">MLGTLVGALFLCVRTAGGGESLTAAAHPPGHSSSAAAYVCPGDLPGCSPFAHVAPGVLPVPPPVVLPPRAEPPPHAVAEAAGAIRPPGALARAPDLHVLQVLRN</sequence>
<protein>
    <recommendedName>
        <fullName evidence="3">Secreted protein</fullName>
    </recommendedName>
</protein>
<keyword evidence="2" id="KW-1185">Reference proteome</keyword>
<comment type="caution">
    <text evidence="1">The sequence shown here is derived from an EMBL/GenBank/DDBJ whole genome shotgun (WGS) entry which is preliminary data.</text>
</comment>
<organism evidence="1 2">
    <name type="scientific">Streptomyces bambusae</name>
    <dbReference type="NCBI Taxonomy" id="1550616"/>
    <lineage>
        <taxon>Bacteria</taxon>
        <taxon>Bacillati</taxon>
        <taxon>Actinomycetota</taxon>
        <taxon>Actinomycetes</taxon>
        <taxon>Kitasatosporales</taxon>
        <taxon>Streptomycetaceae</taxon>
        <taxon>Streptomyces</taxon>
    </lineage>
</organism>